<organism evidence="1 2">
    <name type="scientific">Paenibacillus durus</name>
    <name type="common">Paenibacillus azotofixans</name>
    <dbReference type="NCBI Taxonomy" id="44251"/>
    <lineage>
        <taxon>Bacteria</taxon>
        <taxon>Bacillati</taxon>
        <taxon>Bacillota</taxon>
        <taxon>Bacilli</taxon>
        <taxon>Bacillales</taxon>
        <taxon>Paenibacillaceae</taxon>
        <taxon>Paenibacillus</taxon>
    </lineage>
</organism>
<gene>
    <name evidence="1" type="ORF">PDUR_10865</name>
</gene>
<sequence length="63" mass="7229">MRTGAKIPIPGASQPSRQPGAKLKIEWLRGRLSYRKVETGLFVIFDMSMFFCDKEGFGIYWSE</sequence>
<dbReference type="EMBL" id="CP009288">
    <property type="protein sequence ID" value="AIQ12356.1"/>
    <property type="molecule type" value="Genomic_DNA"/>
</dbReference>
<evidence type="ECO:0000313" key="2">
    <source>
        <dbReference type="Proteomes" id="UP000029409"/>
    </source>
</evidence>
<keyword evidence="2" id="KW-1185">Reference proteome</keyword>
<reference evidence="1 2" key="1">
    <citation type="submission" date="2014-08" db="EMBL/GenBank/DDBJ databases">
        <title>Comparative genomics of the Paenibacillus odorifer group.</title>
        <authorList>
            <person name="den Bakker H.C."/>
            <person name="Tsai Y.-C."/>
            <person name="Martin N."/>
            <person name="Korlach J."/>
            <person name="Wiedmann M."/>
        </authorList>
    </citation>
    <scope>NUCLEOTIDE SEQUENCE [LARGE SCALE GENOMIC DNA]</scope>
    <source>
        <strain evidence="1 2">DSM 1735</strain>
    </source>
</reference>
<protein>
    <submittedName>
        <fullName evidence="1">Uncharacterized protein</fullName>
    </submittedName>
</protein>
<evidence type="ECO:0000313" key="1">
    <source>
        <dbReference type="EMBL" id="AIQ12356.1"/>
    </source>
</evidence>
<accession>A0A089HK75</accession>
<dbReference type="KEGG" id="pdu:PDUR_10865"/>
<dbReference type="Proteomes" id="UP000029409">
    <property type="component" value="Chromosome"/>
</dbReference>
<dbReference type="AlphaFoldDB" id="A0A089HK75"/>
<proteinExistence type="predicted"/>
<dbReference type="STRING" id="44251.PDUR_10865"/>
<name>A0A089HK75_PAEDU</name>